<dbReference type="GO" id="GO:0004016">
    <property type="term" value="F:adenylate cyclase activity"/>
    <property type="evidence" value="ECO:0007669"/>
    <property type="project" value="TreeGrafter"/>
</dbReference>
<dbReference type="PROSITE" id="PS50043">
    <property type="entry name" value="HTH_LUXR_2"/>
    <property type="match status" value="1"/>
</dbReference>
<organism evidence="4 5">
    <name type="scientific">Mycobacterium basiliense</name>
    <dbReference type="NCBI Taxonomy" id="2094119"/>
    <lineage>
        <taxon>Bacteria</taxon>
        <taxon>Bacillati</taxon>
        <taxon>Actinomycetota</taxon>
        <taxon>Actinomycetes</taxon>
        <taxon>Mycobacteriales</taxon>
        <taxon>Mycobacteriaceae</taxon>
        <taxon>Mycobacterium</taxon>
    </lineage>
</organism>
<dbReference type="GO" id="GO:0005524">
    <property type="term" value="F:ATP binding"/>
    <property type="evidence" value="ECO:0007669"/>
    <property type="project" value="UniProtKB-KW"/>
</dbReference>
<name>A0A3S4BIP9_9MYCO</name>
<dbReference type="PRINTS" id="PR00038">
    <property type="entry name" value="HTHLUXR"/>
</dbReference>
<evidence type="ECO:0000313" key="5">
    <source>
        <dbReference type="Proteomes" id="UP000269998"/>
    </source>
</evidence>
<keyword evidence="1" id="KW-0547">Nucleotide-binding</keyword>
<dbReference type="InterPro" id="IPR041664">
    <property type="entry name" value="AAA_16"/>
</dbReference>
<dbReference type="InterPro" id="IPR027417">
    <property type="entry name" value="P-loop_NTPase"/>
</dbReference>
<sequence length="895" mass="95361">MLRGEAGIGKTALLDFVAHRAPGFGVARTSGVESEMELAFAALQQLCAPMLAGRDRLPAPQREALDIAFGLSAGLAPDRFLVGLAVLSLIGAATQNRPWVFLVDDAHWIDHVSAQILAFVARRLVAEPVAMIFAVRDGSTAPANELTGLPELPVRGLSTGDARAVLDSAILGRMDDEVLDRIVAEARGNPLALQELPKGWTAEELAGGFGRPDVRHLAGQIERTFLRRIRSLSGQAQQFLLTAAAEPTGDVALVSRATERLGLPPDAATGAEAEGLVDVGTRVRFRHPLVRSAAYRAADLTDRRHIHRALAEATDRHSDPDRRAWHLALAAAGPDETVAVQLERSAERAQARGGVAAAAAFLERATQLTSDPVGRGIRALAAAQAKRDVAAFDAAEELLRIAEASALDGLRRARLMRLRAEIAFARGRSGDADAPTVSEAAVGLLEAAKQLETLDTGQSREAYLDAVGAALFGGRLCPQGGIQMTAAAARAAPPGPEPARPVDLLLDGIAIRATDGHAASVPVLKDALTRFGAESQHGDRDARWFWRAFPIVQESAAHELWDDGVWHQLATHAVRLAREAGALAVLPLALVYRAGVHVQAGEFAAASSLIEESNAISAATGYAPVKYHSVLLAAWCGDEKDATGLIKAAKADGVARGEGRAIGLAGYATALLYNGLGRYDDALAAAGEACEHEDLGLFGWCLIELIEAGARSGNRAVALDALRQLEERVVSSETNWARGVLARSRALLADDRMAEAGYQEAIHTLERTRIRVHLARSHLLYGEWLRRCNRRVDARTQLRTAHEMFVAMGANGFAERARRELLVTGEKASKRVAASAGGLTAQEAQIAKLAGAGLTNPEIAAQLFISTHTVEWHLRKVFAKLGITSRRQLRGSTGQ</sequence>
<dbReference type="InterPro" id="IPR000792">
    <property type="entry name" value="Tscrpt_reg_LuxR_C"/>
</dbReference>
<gene>
    <name evidence="4" type="primary">alkS</name>
    <name evidence="4" type="ORF">MB901379_04173</name>
</gene>
<dbReference type="EMBL" id="LR130759">
    <property type="protein sequence ID" value="VDM90571.1"/>
    <property type="molecule type" value="Genomic_DNA"/>
</dbReference>
<dbReference type="CDD" id="cd06170">
    <property type="entry name" value="LuxR_C_like"/>
    <property type="match status" value="1"/>
</dbReference>
<evidence type="ECO:0000256" key="2">
    <source>
        <dbReference type="ARBA" id="ARBA00022840"/>
    </source>
</evidence>
<dbReference type="PANTHER" id="PTHR16305:SF35">
    <property type="entry name" value="TRANSCRIPTIONAL ACTIVATOR DOMAIN"/>
    <property type="match status" value="1"/>
</dbReference>
<dbReference type="SUPFAM" id="SSF46894">
    <property type="entry name" value="C-terminal effector domain of the bipartite response regulators"/>
    <property type="match status" value="1"/>
</dbReference>
<accession>A0A3S4BIP9</accession>
<dbReference type="InterPro" id="IPR016032">
    <property type="entry name" value="Sig_transdc_resp-reg_C-effctor"/>
</dbReference>
<dbReference type="KEGG" id="mbai:MB901379_04173"/>
<protein>
    <submittedName>
        <fullName evidence="4">HTH-type transcriptional regulator AlkS</fullName>
    </submittedName>
</protein>
<evidence type="ECO:0000256" key="1">
    <source>
        <dbReference type="ARBA" id="ARBA00022741"/>
    </source>
</evidence>
<dbReference type="SMART" id="SM00421">
    <property type="entry name" value="HTH_LUXR"/>
    <property type="match status" value="1"/>
</dbReference>
<dbReference type="GO" id="GO:0006355">
    <property type="term" value="P:regulation of DNA-templated transcription"/>
    <property type="evidence" value="ECO:0007669"/>
    <property type="project" value="InterPro"/>
</dbReference>
<evidence type="ECO:0000259" key="3">
    <source>
        <dbReference type="PROSITE" id="PS50043"/>
    </source>
</evidence>
<keyword evidence="5" id="KW-1185">Reference proteome</keyword>
<dbReference type="GO" id="GO:0003677">
    <property type="term" value="F:DNA binding"/>
    <property type="evidence" value="ECO:0007669"/>
    <property type="project" value="InterPro"/>
</dbReference>
<dbReference type="SUPFAM" id="SSF52540">
    <property type="entry name" value="P-loop containing nucleoside triphosphate hydrolases"/>
    <property type="match status" value="1"/>
</dbReference>
<feature type="domain" description="HTH luxR-type" evidence="3">
    <location>
        <begin position="832"/>
        <end position="895"/>
    </location>
</feature>
<dbReference type="Pfam" id="PF00196">
    <property type="entry name" value="GerE"/>
    <property type="match status" value="1"/>
</dbReference>
<proteinExistence type="predicted"/>
<dbReference type="AlphaFoldDB" id="A0A3S4BIP9"/>
<dbReference type="GO" id="GO:0005737">
    <property type="term" value="C:cytoplasm"/>
    <property type="evidence" value="ECO:0007669"/>
    <property type="project" value="TreeGrafter"/>
</dbReference>
<dbReference type="Proteomes" id="UP000269998">
    <property type="component" value="Chromosome"/>
</dbReference>
<dbReference type="PANTHER" id="PTHR16305">
    <property type="entry name" value="TESTICULAR SOLUBLE ADENYLYL CYCLASE"/>
    <property type="match status" value="1"/>
</dbReference>
<reference evidence="5" key="1">
    <citation type="submission" date="2018-02" db="EMBL/GenBank/DDBJ databases">
        <authorList>
            <person name="Seth-Smith MB H."/>
            <person name="Seth-Smith H."/>
        </authorList>
    </citation>
    <scope>NUCLEOTIDE SEQUENCE [LARGE SCALE GENOMIC DNA]</scope>
</reference>
<evidence type="ECO:0000313" key="4">
    <source>
        <dbReference type="EMBL" id="VDM90571.1"/>
    </source>
</evidence>
<dbReference type="Pfam" id="PF13191">
    <property type="entry name" value="AAA_16"/>
    <property type="match status" value="1"/>
</dbReference>
<keyword evidence="2" id="KW-0067">ATP-binding</keyword>
<dbReference type="Gene3D" id="1.10.10.10">
    <property type="entry name" value="Winged helix-like DNA-binding domain superfamily/Winged helix DNA-binding domain"/>
    <property type="match status" value="1"/>
</dbReference>
<dbReference type="InterPro" id="IPR036388">
    <property type="entry name" value="WH-like_DNA-bd_sf"/>
</dbReference>